<accession>A0A9N9KA35</accession>
<keyword evidence="2" id="KW-1185">Reference proteome</keyword>
<organism evidence="1 2">
    <name type="scientific">Racocetra fulgida</name>
    <dbReference type="NCBI Taxonomy" id="60492"/>
    <lineage>
        <taxon>Eukaryota</taxon>
        <taxon>Fungi</taxon>
        <taxon>Fungi incertae sedis</taxon>
        <taxon>Mucoromycota</taxon>
        <taxon>Glomeromycotina</taxon>
        <taxon>Glomeromycetes</taxon>
        <taxon>Diversisporales</taxon>
        <taxon>Gigasporaceae</taxon>
        <taxon>Racocetra</taxon>
    </lineage>
</organism>
<dbReference type="EMBL" id="CAJVPZ010090040">
    <property type="protein sequence ID" value="CAG8814583.1"/>
    <property type="molecule type" value="Genomic_DNA"/>
</dbReference>
<dbReference type="AlphaFoldDB" id="A0A9N9KA35"/>
<evidence type="ECO:0000313" key="1">
    <source>
        <dbReference type="EMBL" id="CAG8814583.1"/>
    </source>
</evidence>
<dbReference type="Proteomes" id="UP000789396">
    <property type="component" value="Unassembled WGS sequence"/>
</dbReference>
<comment type="caution">
    <text evidence="1">The sequence shown here is derived from an EMBL/GenBank/DDBJ whole genome shotgun (WGS) entry which is preliminary data.</text>
</comment>
<name>A0A9N9KA35_9GLOM</name>
<evidence type="ECO:0000313" key="2">
    <source>
        <dbReference type="Proteomes" id="UP000789396"/>
    </source>
</evidence>
<feature type="non-terminal residue" evidence="1">
    <location>
        <position position="70"/>
    </location>
</feature>
<sequence>MRKYLDQFIYNDDYEITYKINGRGQAMCLNNHEEFLNFVSECKEPDNLTKMMYIYIALKNLDQFHKRKLE</sequence>
<dbReference type="OrthoDB" id="2440734at2759"/>
<reference evidence="1" key="1">
    <citation type="submission" date="2021-06" db="EMBL/GenBank/DDBJ databases">
        <authorList>
            <person name="Kallberg Y."/>
            <person name="Tangrot J."/>
            <person name="Rosling A."/>
        </authorList>
    </citation>
    <scope>NUCLEOTIDE SEQUENCE</scope>
    <source>
        <strain evidence="1">IN212</strain>
    </source>
</reference>
<protein>
    <submittedName>
        <fullName evidence="1">265_t:CDS:1</fullName>
    </submittedName>
</protein>
<gene>
    <name evidence="1" type="ORF">RFULGI_LOCUS19116</name>
</gene>
<proteinExistence type="predicted"/>